<sequence length="693" mass="78007">MDQASPENYPRPDFQRSNLQWQSLNGPWDFIFDDEDIGLKAFWHQNGLPDQVQLQQDTTQRAQGSSSESANITAKIAANPENLIHGNLNQRKSHATVHKKGQIKVPFVFQTPASGINDRDVHEVFWYQRRFSDIRSHLQKSGGYRLLLRFGAVDYEATVWVNGHYVGGHRGGHVPFDVDVTDPINASNLQENEVTIRVFDSAYDLTQPRGKQYWGAKPESIFYTPSGGIWQSVWLESVPPARLEDSSHGTILRSNDIENGILQGSIVVSGRSVWNGYMVSMGASYGGVTIRQSPKIGPPKEGNRVDISLDLRMLDEVQSKIPDSHILASFNNNRAWRNGLALWSPEHPQLYEITLRLFDPDGLMVDEVTTTIGMRSLEWKTGNGTFKLNGHLLFQILNLDQGYWPDTLMTPPSQDALKADIEMAKKMGFNGCRKHQKVEDPVFLYWADRLGYLVWGEMANAYSFSEQYISRFDQEWMEAVKRDINHPCVITWTPVNESWGYNDLKNNAEQRNHIRSLYYMTKALDPTRPINDNCGWEHVKSDLTTFHDYADSDELANTCSTLEGILGPKAGRSTFVAPITGLDEGASHTSGAVVVCTEFGGVNIAPASKTGHEDEWGYTTAADPADLLSRIEKLVNAVVDGGHCGGFVYTQLTDIEQETNGLHSFDRKEKLEAVKLKSVMENAQRKYFERRLG</sequence>
<comment type="similarity">
    <text evidence="1">Belongs to the glycosyl hydrolase 2 family.</text>
</comment>
<dbReference type="SUPFAM" id="SSF49303">
    <property type="entry name" value="beta-Galactosidase/glucuronidase domain"/>
    <property type="match status" value="1"/>
</dbReference>
<dbReference type="InterPro" id="IPR017853">
    <property type="entry name" value="GH"/>
</dbReference>
<proteinExistence type="inferred from homology"/>
<dbReference type="Gene3D" id="2.60.120.260">
    <property type="entry name" value="Galactose-binding domain-like"/>
    <property type="match status" value="1"/>
</dbReference>
<gene>
    <name evidence="7" type="ORF">CC78DRAFT_525196</name>
</gene>
<keyword evidence="3" id="KW-0326">Glycosidase</keyword>
<dbReference type="InterPro" id="IPR006103">
    <property type="entry name" value="Glyco_hydro_2_cat"/>
</dbReference>
<organism evidence="7 8">
    <name type="scientific">Lojkania enalia</name>
    <dbReference type="NCBI Taxonomy" id="147567"/>
    <lineage>
        <taxon>Eukaryota</taxon>
        <taxon>Fungi</taxon>
        <taxon>Dikarya</taxon>
        <taxon>Ascomycota</taxon>
        <taxon>Pezizomycotina</taxon>
        <taxon>Dothideomycetes</taxon>
        <taxon>Pleosporomycetidae</taxon>
        <taxon>Pleosporales</taxon>
        <taxon>Pleosporales incertae sedis</taxon>
        <taxon>Lojkania</taxon>
    </lineage>
</organism>
<dbReference type="GO" id="GO:0005975">
    <property type="term" value="P:carbohydrate metabolic process"/>
    <property type="evidence" value="ECO:0007669"/>
    <property type="project" value="InterPro"/>
</dbReference>
<dbReference type="InterPro" id="IPR013783">
    <property type="entry name" value="Ig-like_fold"/>
</dbReference>
<evidence type="ECO:0000259" key="5">
    <source>
        <dbReference type="Pfam" id="PF02836"/>
    </source>
</evidence>
<comment type="caution">
    <text evidence="7">The sequence shown here is derived from an EMBL/GenBank/DDBJ whole genome shotgun (WGS) entry which is preliminary data.</text>
</comment>
<dbReference type="Proteomes" id="UP000800093">
    <property type="component" value="Unassembled WGS sequence"/>
</dbReference>
<feature type="domain" description="Glycoside hydrolase family 2 catalytic" evidence="5">
    <location>
        <begin position="414"/>
        <end position="532"/>
    </location>
</feature>
<evidence type="ECO:0000313" key="8">
    <source>
        <dbReference type="Proteomes" id="UP000800093"/>
    </source>
</evidence>
<evidence type="ECO:0000256" key="3">
    <source>
        <dbReference type="ARBA" id="ARBA00023295"/>
    </source>
</evidence>
<dbReference type="PANTHER" id="PTHR42732">
    <property type="entry name" value="BETA-GALACTOSIDASE"/>
    <property type="match status" value="1"/>
</dbReference>
<dbReference type="SUPFAM" id="SSF51445">
    <property type="entry name" value="(Trans)glycosidases"/>
    <property type="match status" value="1"/>
</dbReference>
<name>A0A9P4JYE2_9PLEO</name>
<dbReference type="OrthoDB" id="20872at2759"/>
<protein>
    <submittedName>
        <fullName evidence="7">Glycoside hydrolase</fullName>
    </submittedName>
</protein>
<dbReference type="Pfam" id="PF02836">
    <property type="entry name" value="Glyco_hydro_2_C"/>
    <property type="match status" value="1"/>
</dbReference>
<dbReference type="GO" id="GO:0004553">
    <property type="term" value="F:hydrolase activity, hydrolyzing O-glycosyl compounds"/>
    <property type="evidence" value="ECO:0007669"/>
    <property type="project" value="InterPro"/>
</dbReference>
<dbReference type="Gene3D" id="2.60.40.10">
    <property type="entry name" value="Immunoglobulins"/>
    <property type="match status" value="1"/>
</dbReference>
<feature type="domain" description="Beta-mannosidase-like galactose-binding" evidence="6">
    <location>
        <begin position="111"/>
        <end position="211"/>
    </location>
</feature>
<evidence type="ECO:0000256" key="1">
    <source>
        <dbReference type="ARBA" id="ARBA00007401"/>
    </source>
</evidence>
<dbReference type="InterPro" id="IPR006102">
    <property type="entry name" value="Ig-like_GH2"/>
</dbReference>
<dbReference type="SUPFAM" id="SSF49785">
    <property type="entry name" value="Galactose-binding domain-like"/>
    <property type="match status" value="1"/>
</dbReference>
<evidence type="ECO:0000313" key="7">
    <source>
        <dbReference type="EMBL" id="KAF2259207.1"/>
    </source>
</evidence>
<accession>A0A9P4JYE2</accession>
<evidence type="ECO:0000259" key="6">
    <source>
        <dbReference type="Pfam" id="PF22666"/>
    </source>
</evidence>
<dbReference type="EMBL" id="ML986717">
    <property type="protein sequence ID" value="KAF2259207.1"/>
    <property type="molecule type" value="Genomic_DNA"/>
</dbReference>
<dbReference type="Pfam" id="PF22666">
    <property type="entry name" value="Glyco_hydro_2_N2"/>
    <property type="match status" value="1"/>
</dbReference>
<evidence type="ECO:0000256" key="2">
    <source>
        <dbReference type="ARBA" id="ARBA00022801"/>
    </source>
</evidence>
<keyword evidence="8" id="KW-1185">Reference proteome</keyword>
<evidence type="ECO:0000259" key="4">
    <source>
        <dbReference type="Pfam" id="PF00703"/>
    </source>
</evidence>
<dbReference type="InterPro" id="IPR008979">
    <property type="entry name" value="Galactose-bd-like_sf"/>
</dbReference>
<dbReference type="InterPro" id="IPR054593">
    <property type="entry name" value="Beta-mannosidase-like_N2"/>
</dbReference>
<dbReference type="Pfam" id="PF00703">
    <property type="entry name" value="Glyco_hydro_2"/>
    <property type="match status" value="1"/>
</dbReference>
<feature type="domain" description="Glycoside hydrolase family 2 immunoglobulin-like beta-sandwich" evidence="4">
    <location>
        <begin position="339"/>
        <end position="375"/>
    </location>
</feature>
<dbReference type="Gene3D" id="3.20.20.80">
    <property type="entry name" value="Glycosidases"/>
    <property type="match status" value="1"/>
</dbReference>
<dbReference type="AlphaFoldDB" id="A0A9P4JYE2"/>
<dbReference type="InterPro" id="IPR036156">
    <property type="entry name" value="Beta-gal/glucu_dom_sf"/>
</dbReference>
<dbReference type="InterPro" id="IPR051913">
    <property type="entry name" value="GH2_Domain-Containing"/>
</dbReference>
<dbReference type="PANTHER" id="PTHR42732:SF4">
    <property type="entry name" value="BETA-MANNOSIDASE"/>
    <property type="match status" value="1"/>
</dbReference>
<reference evidence="8" key="1">
    <citation type="journal article" date="2020" name="Stud. Mycol.">
        <title>101 Dothideomycetes genomes: A test case for predicting lifestyles and emergence of pathogens.</title>
        <authorList>
            <person name="Haridas S."/>
            <person name="Albert R."/>
            <person name="Binder M."/>
            <person name="Bloem J."/>
            <person name="LaButti K."/>
            <person name="Salamov A."/>
            <person name="Andreopoulos B."/>
            <person name="Baker S."/>
            <person name="Barry K."/>
            <person name="Bills G."/>
            <person name="Bluhm B."/>
            <person name="Cannon C."/>
            <person name="Castanera R."/>
            <person name="Culley D."/>
            <person name="Daum C."/>
            <person name="Ezra D."/>
            <person name="Gonzalez J."/>
            <person name="Henrissat B."/>
            <person name="Kuo A."/>
            <person name="Liang C."/>
            <person name="Lipzen A."/>
            <person name="Lutzoni F."/>
            <person name="Magnuson J."/>
            <person name="Mondo S."/>
            <person name="Nolan M."/>
            <person name="Ohm R."/>
            <person name="Pangilinan J."/>
            <person name="Park H.-J."/>
            <person name="Ramirez L."/>
            <person name="Alfaro M."/>
            <person name="Sun H."/>
            <person name="Tritt A."/>
            <person name="Yoshinaga Y."/>
            <person name="Zwiers L.-H."/>
            <person name="Turgeon B."/>
            <person name="Goodwin S."/>
            <person name="Spatafora J."/>
            <person name="Crous P."/>
            <person name="Grigoriev I."/>
        </authorList>
    </citation>
    <scope>NUCLEOTIDE SEQUENCE [LARGE SCALE GENOMIC DNA]</scope>
    <source>
        <strain evidence="8">CBS 304.66</strain>
    </source>
</reference>
<keyword evidence="2 7" id="KW-0378">Hydrolase</keyword>